<proteinExistence type="inferred from homology"/>
<keyword evidence="3" id="KW-0238">DNA-binding</keyword>
<dbReference type="Proteomes" id="UP000834458">
    <property type="component" value="Unassembled WGS sequence"/>
</dbReference>
<comment type="similarity">
    <text evidence="1">Belongs to the LysR transcriptional regulatory family.</text>
</comment>
<dbReference type="FunFam" id="1.10.10.10:FF:000001">
    <property type="entry name" value="LysR family transcriptional regulator"/>
    <property type="match status" value="1"/>
</dbReference>
<dbReference type="GO" id="GO:0003700">
    <property type="term" value="F:DNA-binding transcription factor activity"/>
    <property type="evidence" value="ECO:0007669"/>
    <property type="project" value="InterPro"/>
</dbReference>
<evidence type="ECO:0000259" key="5">
    <source>
        <dbReference type="PROSITE" id="PS50931"/>
    </source>
</evidence>
<evidence type="ECO:0000256" key="1">
    <source>
        <dbReference type="ARBA" id="ARBA00009437"/>
    </source>
</evidence>
<evidence type="ECO:0000256" key="2">
    <source>
        <dbReference type="ARBA" id="ARBA00023015"/>
    </source>
</evidence>
<dbReference type="GO" id="GO:0006351">
    <property type="term" value="P:DNA-templated transcription"/>
    <property type="evidence" value="ECO:0007669"/>
    <property type="project" value="TreeGrafter"/>
</dbReference>
<dbReference type="PROSITE" id="PS50931">
    <property type="entry name" value="HTH_LYSR"/>
    <property type="match status" value="1"/>
</dbReference>
<gene>
    <name evidence="6" type="primary">dmlR_12</name>
    <name evidence="6" type="ORF">GHA_02693</name>
</gene>
<protein>
    <submittedName>
        <fullName evidence="6">D-malate degradation protein R</fullName>
    </submittedName>
</protein>
<dbReference type="InterPro" id="IPR005119">
    <property type="entry name" value="LysR_subst-bd"/>
</dbReference>
<dbReference type="PANTHER" id="PTHR30537">
    <property type="entry name" value="HTH-TYPE TRANSCRIPTIONAL REGULATOR"/>
    <property type="match status" value="1"/>
</dbReference>
<reference evidence="6" key="1">
    <citation type="submission" date="2020-05" db="EMBL/GenBank/DDBJ databases">
        <authorList>
            <person name="Delgado-Blas J."/>
        </authorList>
    </citation>
    <scope>NUCLEOTIDE SEQUENCE</scope>
    <source>
        <strain evidence="6">BB1454</strain>
    </source>
</reference>
<dbReference type="GO" id="GO:0043565">
    <property type="term" value="F:sequence-specific DNA binding"/>
    <property type="evidence" value="ECO:0007669"/>
    <property type="project" value="TreeGrafter"/>
</dbReference>
<dbReference type="NCBIfam" id="NF011573">
    <property type="entry name" value="PRK14997.1"/>
    <property type="match status" value="1"/>
</dbReference>
<evidence type="ECO:0000313" key="6">
    <source>
        <dbReference type="EMBL" id="CAB5700185.1"/>
    </source>
</evidence>
<dbReference type="InterPro" id="IPR058163">
    <property type="entry name" value="LysR-type_TF_proteobact-type"/>
</dbReference>
<dbReference type="SUPFAM" id="SSF53850">
    <property type="entry name" value="Periplasmic binding protein-like II"/>
    <property type="match status" value="1"/>
</dbReference>
<dbReference type="AlphaFoldDB" id="A0AA35GK39"/>
<feature type="domain" description="HTH lysR-type" evidence="5">
    <location>
        <begin position="12"/>
        <end position="69"/>
    </location>
</feature>
<dbReference type="Pfam" id="PF00126">
    <property type="entry name" value="HTH_1"/>
    <property type="match status" value="1"/>
</dbReference>
<evidence type="ECO:0000313" key="7">
    <source>
        <dbReference type="Proteomes" id="UP000834458"/>
    </source>
</evidence>
<name>A0AA35GK39_9BURK</name>
<dbReference type="InterPro" id="IPR036390">
    <property type="entry name" value="WH_DNA-bd_sf"/>
</dbReference>
<dbReference type="EMBL" id="CAHPSC010000042">
    <property type="protein sequence ID" value="CAB5700185.1"/>
    <property type="molecule type" value="Genomic_DNA"/>
</dbReference>
<keyword evidence="2" id="KW-0805">Transcription regulation</keyword>
<dbReference type="PANTHER" id="PTHR30537:SF31">
    <property type="entry name" value="TRANSCRIPTIONAL REGULATOR, LYSR FAMILY"/>
    <property type="match status" value="1"/>
</dbReference>
<dbReference type="SUPFAM" id="SSF46785">
    <property type="entry name" value="Winged helix' DNA-binding domain"/>
    <property type="match status" value="1"/>
</dbReference>
<dbReference type="InterPro" id="IPR036388">
    <property type="entry name" value="WH-like_DNA-bd_sf"/>
</dbReference>
<dbReference type="InterPro" id="IPR000847">
    <property type="entry name" value="LysR_HTH_N"/>
</dbReference>
<dbReference type="Pfam" id="PF03466">
    <property type="entry name" value="LysR_substrate"/>
    <property type="match status" value="1"/>
</dbReference>
<dbReference type="CDD" id="cd08473">
    <property type="entry name" value="PBP2_CrgA_like_4"/>
    <property type="match status" value="1"/>
</dbReference>
<evidence type="ECO:0000256" key="4">
    <source>
        <dbReference type="ARBA" id="ARBA00023163"/>
    </source>
</evidence>
<accession>A0AA35GK39</accession>
<dbReference type="Gene3D" id="3.40.190.290">
    <property type="match status" value="1"/>
</dbReference>
<keyword evidence="4" id="KW-0804">Transcription</keyword>
<dbReference type="Gene3D" id="1.10.10.10">
    <property type="entry name" value="Winged helix-like DNA-binding domain superfamily/Winged helix DNA-binding domain"/>
    <property type="match status" value="1"/>
</dbReference>
<sequence>MQRSIFKTMKLPDLNPLYYFALVVEHGGFAPAGRALGIPKSKLSRHIALLEERLGAQLLLRSTRSFAVTELGKRYYEHCRAMLTEAAAAEESVALTHSEPCGVVRLSCPVALLAARVGPMLAAFMAQHPRVSLQVDETNRRVDVVAEGLDLAIRVRPPPLQDSELVLRQLAERHQCLVASPALLERMGPALGPMDLARWPSLDMGQPQDSHRWVLLGPNQERAEVRHQPRLVTPSMLALRDAALAGVGVVQLPSMFIRAELVRGSLVQVLPGWAPRVEVIHAVYASRRGQLPAVRALLDFLVQQFQALAED</sequence>
<evidence type="ECO:0000256" key="3">
    <source>
        <dbReference type="ARBA" id="ARBA00023125"/>
    </source>
</evidence>
<comment type="caution">
    <text evidence="6">The sequence shown here is derived from an EMBL/GenBank/DDBJ whole genome shotgun (WGS) entry which is preliminary data.</text>
</comment>
<organism evidence="6 7">
    <name type="scientific">Comamonas aquatica</name>
    <dbReference type="NCBI Taxonomy" id="225991"/>
    <lineage>
        <taxon>Bacteria</taxon>
        <taxon>Pseudomonadati</taxon>
        <taxon>Pseudomonadota</taxon>
        <taxon>Betaproteobacteria</taxon>
        <taxon>Burkholderiales</taxon>
        <taxon>Comamonadaceae</taxon>
        <taxon>Comamonas</taxon>
    </lineage>
</organism>